<dbReference type="SUPFAM" id="SSF51735">
    <property type="entry name" value="NAD(P)-binding Rossmann-fold domains"/>
    <property type="match status" value="1"/>
</dbReference>
<dbReference type="InterPro" id="IPR000683">
    <property type="entry name" value="Gfo/Idh/MocA-like_OxRdtase_N"/>
</dbReference>
<gene>
    <name evidence="4" type="ORF">MUN89_05705</name>
</gene>
<dbReference type="Pfam" id="PF01408">
    <property type="entry name" value="GFO_IDH_MocA"/>
    <property type="match status" value="1"/>
</dbReference>
<comment type="similarity">
    <text evidence="1">Belongs to the Gfo/Idh/MocA family.</text>
</comment>
<dbReference type="PANTHER" id="PTHR43377:SF1">
    <property type="entry name" value="BILIVERDIN REDUCTASE A"/>
    <property type="match status" value="1"/>
</dbReference>
<dbReference type="SUPFAM" id="SSF55347">
    <property type="entry name" value="Glyceraldehyde-3-phosphate dehydrogenase-like, C-terminal domain"/>
    <property type="match status" value="1"/>
</dbReference>
<proteinExistence type="inferred from homology"/>
<keyword evidence="5" id="KW-1185">Reference proteome</keyword>
<dbReference type="Proteomes" id="UP000831787">
    <property type="component" value="Chromosome"/>
</dbReference>
<evidence type="ECO:0000259" key="2">
    <source>
        <dbReference type="Pfam" id="PF01408"/>
    </source>
</evidence>
<dbReference type="Gene3D" id="3.30.360.10">
    <property type="entry name" value="Dihydrodipicolinate Reductase, domain 2"/>
    <property type="match status" value="1"/>
</dbReference>
<dbReference type="Gene3D" id="3.40.50.720">
    <property type="entry name" value="NAD(P)-binding Rossmann-like Domain"/>
    <property type="match status" value="1"/>
</dbReference>
<protein>
    <submittedName>
        <fullName evidence="4">Gfo/Idh/MocA family oxidoreductase</fullName>
    </submittedName>
</protein>
<dbReference type="RefSeq" id="WP_244712172.1">
    <property type="nucleotide sequence ID" value="NZ_CP095073.1"/>
</dbReference>
<sequence>MKVLLIGAGTMGAVHAASYSTIKDAELVGIADFSTEKAKALAEETGAQAFSSFEEAMELAGEVDVIDICLPTYLHKEFVIKAAEHADSIICEKPLARSLEEAREIIDACKTKGKRLFVGHVVRFFQEYTRIKELVAAGKVGKPGVVRTSRGGVFPVGSENWYADFEKSGGLVLDLLLHDFDYLRGCFGEVKRVFAKKIPLAEQREYALVTLRFQNGVIAHLEGTWAHQGFSSAIEVAGDEGIIDYNSAKSSPLHLVKKDAETSGAGVEVPESPLKASPYQNELAHFIHCIKTGEEPLVTAEDAYRAIEIATAAQTSCDTGEPVELNKQRIAKG</sequence>
<dbReference type="InterPro" id="IPR051450">
    <property type="entry name" value="Gfo/Idh/MocA_Oxidoreductases"/>
</dbReference>
<organism evidence="4 5">
    <name type="scientific">Halobacillus salinarum</name>
    <dbReference type="NCBI Taxonomy" id="2932257"/>
    <lineage>
        <taxon>Bacteria</taxon>
        <taxon>Bacillati</taxon>
        <taxon>Bacillota</taxon>
        <taxon>Bacilli</taxon>
        <taxon>Bacillales</taxon>
        <taxon>Bacillaceae</taxon>
        <taxon>Halobacillus</taxon>
    </lineage>
</organism>
<dbReference type="InterPro" id="IPR036291">
    <property type="entry name" value="NAD(P)-bd_dom_sf"/>
</dbReference>
<feature type="domain" description="Gfo/Idh/MocA-like oxidoreductase N-terminal" evidence="2">
    <location>
        <begin position="1"/>
        <end position="120"/>
    </location>
</feature>
<dbReference type="Pfam" id="PF02894">
    <property type="entry name" value="GFO_IDH_MocA_C"/>
    <property type="match status" value="1"/>
</dbReference>
<dbReference type="InterPro" id="IPR004104">
    <property type="entry name" value="Gfo/Idh/MocA-like_OxRdtase_C"/>
</dbReference>
<evidence type="ECO:0000256" key="1">
    <source>
        <dbReference type="ARBA" id="ARBA00010928"/>
    </source>
</evidence>
<accession>A0ABY4ELW4</accession>
<dbReference type="EMBL" id="CP095073">
    <property type="protein sequence ID" value="UOQ45442.1"/>
    <property type="molecule type" value="Genomic_DNA"/>
</dbReference>
<name>A0ABY4ELW4_9BACI</name>
<evidence type="ECO:0000259" key="3">
    <source>
        <dbReference type="Pfam" id="PF02894"/>
    </source>
</evidence>
<dbReference type="PANTHER" id="PTHR43377">
    <property type="entry name" value="BILIVERDIN REDUCTASE A"/>
    <property type="match status" value="1"/>
</dbReference>
<reference evidence="4 5" key="1">
    <citation type="submission" date="2022-04" db="EMBL/GenBank/DDBJ databases">
        <title>Halobacillus sp. isolated from saltern.</title>
        <authorList>
            <person name="Won M."/>
            <person name="Lee C.-M."/>
            <person name="Woen H.-Y."/>
            <person name="Kwon S.-W."/>
        </authorList>
    </citation>
    <scope>NUCLEOTIDE SEQUENCE [LARGE SCALE GENOMIC DNA]</scope>
    <source>
        <strain evidence="4 5">SSBR10-3</strain>
    </source>
</reference>
<feature type="domain" description="Gfo/Idh/MocA-like oxidoreductase C-terminal" evidence="3">
    <location>
        <begin position="132"/>
        <end position="325"/>
    </location>
</feature>
<evidence type="ECO:0000313" key="5">
    <source>
        <dbReference type="Proteomes" id="UP000831787"/>
    </source>
</evidence>
<evidence type="ECO:0000313" key="4">
    <source>
        <dbReference type="EMBL" id="UOQ45442.1"/>
    </source>
</evidence>